<dbReference type="InterPro" id="IPR021202">
    <property type="entry name" value="Rv3654c-like"/>
</dbReference>
<reference evidence="3 4" key="1">
    <citation type="submission" date="2021-01" db="EMBL/GenBank/DDBJ databases">
        <title>Whole genome shotgun sequence of Planotetraspora mira NBRC 15435.</title>
        <authorList>
            <person name="Komaki H."/>
            <person name="Tamura T."/>
        </authorList>
    </citation>
    <scope>NUCLEOTIDE SEQUENCE [LARGE SCALE GENOMIC DNA]</scope>
    <source>
        <strain evidence="3 4">NBRC 15435</strain>
    </source>
</reference>
<comment type="caution">
    <text evidence="3">The sequence shown here is derived from an EMBL/GenBank/DDBJ whole genome shotgun (WGS) entry which is preliminary data.</text>
</comment>
<dbReference type="EMBL" id="BOOO01000020">
    <property type="protein sequence ID" value="GII30777.1"/>
    <property type="molecule type" value="Genomic_DNA"/>
</dbReference>
<dbReference type="NCBIfam" id="TIGR03816">
    <property type="entry name" value="tadE_like_DECH"/>
    <property type="match status" value="1"/>
</dbReference>
<accession>A0A8J3TSX6</accession>
<dbReference type="InterPro" id="IPR028087">
    <property type="entry name" value="Tad_N"/>
</dbReference>
<keyword evidence="1" id="KW-1133">Transmembrane helix</keyword>
<name>A0A8J3TSX6_9ACTN</name>
<evidence type="ECO:0000256" key="1">
    <source>
        <dbReference type="SAM" id="Phobius"/>
    </source>
</evidence>
<evidence type="ECO:0000259" key="2">
    <source>
        <dbReference type="Pfam" id="PF13400"/>
    </source>
</evidence>
<dbReference type="Pfam" id="PF13400">
    <property type="entry name" value="Tad"/>
    <property type="match status" value="1"/>
</dbReference>
<keyword evidence="1" id="KW-0812">Transmembrane</keyword>
<proteinExistence type="predicted"/>
<evidence type="ECO:0000313" key="4">
    <source>
        <dbReference type="Proteomes" id="UP000650628"/>
    </source>
</evidence>
<evidence type="ECO:0000313" key="3">
    <source>
        <dbReference type="EMBL" id="GII30777.1"/>
    </source>
</evidence>
<organism evidence="3 4">
    <name type="scientific">Planotetraspora mira</name>
    <dbReference type="NCBI Taxonomy" id="58121"/>
    <lineage>
        <taxon>Bacteria</taxon>
        <taxon>Bacillati</taxon>
        <taxon>Actinomycetota</taxon>
        <taxon>Actinomycetes</taxon>
        <taxon>Streptosporangiales</taxon>
        <taxon>Streptosporangiaceae</taxon>
        <taxon>Planotetraspora</taxon>
    </lineage>
</organism>
<keyword evidence="1" id="KW-0472">Membrane</keyword>
<dbReference type="Proteomes" id="UP000650628">
    <property type="component" value="Unassembled WGS sequence"/>
</dbReference>
<dbReference type="RefSeq" id="WP_203954712.1">
    <property type="nucleotide sequence ID" value="NZ_BOOO01000020.1"/>
</dbReference>
<feature type="domain" description="Putative Flp pilus-assembly TadG-like N-terminal" evidence="2">
    <location>
        <begin position="10"/>
        <end position="56"/>
    </location>
</feature>
<feature type="transmembrane region" description="Helical" evidence="1">
    <location>
        <begin position="12"/>
        <end position="35"/>
    </location>
</feature>
<protein>
    <recommendedName>
        <fullName evidence="2">Putative Flp pilus-assembly TadG-like N-terminal domain-containing protein</fullName>
    </recommendedName>
</protein>
<sequence length="121" mass="12357">MRWSGRPDKGSATVWMIAIMAVVWITTMAVVDVAVARVARHRAQSAADLSALAAAARAASALEDGCARARTVADANGARVHRCSISDGIATVAVSVRFALPVFGSRTAAAVARAGPVGVKS</sequence>
<dbReference type="AlphaFoldDB" id="A0A8J3TSX6"/>
<gene>
    <name evidence="3" type="ORF">Pmi06nite_42190</name>
</gene>
<keyword evidence="4" id="KW-1185">Reference proteome</keyword>